<organism evidence="6 7">
    <name type="scientific">Candidatus Obscuribacter phosphatis</name>
    <dbReference type="NCBI Taxonomy" id="1906157"/>
    <lineage>
        <taxon>Bacteria</taxon>
        <taxon>Bacillati</taxon>
        <taxon>Candidatus Melainabacteria</taxon>
        <taxon>Candidatus Obscuribacterales</taxon>
        <taxon>Candidatus Obscuribacteraceae</taxon>
        <taxon>Candidatus Obscuribacter</taxon>
    </lineage>
</organism>
<comment type="cofactor">
    <cofactor evidence="1">
        <name>FAD</name>
        <dbReference type="ChEBI" id="CHEBI:57692"/>
    </cofactor>
</comment>
<evidence type="ECO:0000256" key="4">
    <source>
        <dbReference type="ARBA" id="ARBA00023002"/>
    </source>
</evidence>
<dbReference type="InterPro" id="IPR002938">
    <property type="entry name" value="FAD-bd"/>
</dbReference>
<dbReference type="Gene3D" id="3.50.50.60">
    <property type="entry name" value="FAD/NAD(P)-binding domain"/>
    <property type="match status" value="1"/>
</dbReference>
<dbReference type="AlphaFoldDB" id="A0A8J7TQ73"/>
<feature type="domain" description="FAD-binding" evidence="5">
    <location>
        <begin position="7"/>
        <end position="315"/>
    </location>
</feature>
<evidence type="ECO:0000259" key="5">
    <source>
        <dbReference type="Pfam" id="PF01494"/>
    </source>
</evidence>
<proteinExistence type="predicted"/>
<name>A0A8J7TQ73_9BACT</name>
<dbReference type="EMBL" id="JAFLCK010000051">
    <property type="protein sequence ID" value="MBN8662743.1"/>
    <property type="molecule type" value="Genomic_DNA"/>
</dbReference>
<accession>A0A8J7TQ73</accession>
<reference evidence="6" key="1">
    <citation type="submission" date="2021-02" db="EMBL/GenBank/DDBJ databases">
        <title>Genome-Resolved Metagenomics of a Microbial Community Performing Photosynthetic Biological Nutrient Removal.</title>
        <authorList>
            <person name="Mcdaniel E.A."/>
        </authorList>
    </citation>
    <scope>NUCLEOTIDE SEQUENCE</scope>
    <source>
        <strain evidence="6">UWPOB_OBS1</strain>
    </source>
</reference>
<dbReference type="PRINTS" id="PR00420">
    <property type="entry name" value="RNGMNOXGNASE"/>
</dbReference>
<keyword evidence="3" id="KW-0274">FAD</keyword>
<dbReference type="GO" id="GO:0071949">
    <property type="term" value="F:FAD binding"/>
    <property type="evidence" value="ECO:0007669"/>
    <property type="project" value="InterPro"/>
</dbReference>
<evidence type="ECO:0000313" key="7">
    <source>
        <dbReference type="Proteomes" id="UP000664277"/>
    </source>
</evidence>
<keyword evidence="4" id="KW-0560">Oxidoreductase</keyword>
<dbReference type="Proteomes" id="UP000664277">
    <property type="component" value="Unassembled WGS sequence"/>
</dbReference>
<dbReference type="SUPFAM" id="SSF51905">
    <property type="entry name" value="FAD/NAD(P)-binding domain"/>
    <property type="match status" value="1"/>
</dbReference>
<keyword evidence="6" id="KW-0503">Monooxygenase</keyword>
<dbReference type="PANTHER" id="PTHR46496">
    <property type="match status" value="1"/>
</dbReference>
<sequence length="387" mass="42605">MKKVETAIIIGGGIAGLTVATALSRQGIACRVFESNDCLREVGAGLTLWSNGMYALQELGLSPSVQSRGRVVESFRFLDSHGTVLGAVDLARLEKLVGCKSVTIHRRRLIEALRQGVEAKCEVKLKHKFLRYKQSNGIVSAYFENGAVYEADLLIGADGFNSAVRKQMLLDQSKRYSGYTCFRAVTPLSPSRIPSGAVWHTNGDGAQFGLLHTHDGEMAWYATANMPAGVVEDGPERKRYLLERFSGYHNLVGELLDATEADTILKNDIYDREPVYDWTDGNVLILGDAAHPTTPNLGQGACMAIEDAVVLGRLLKPGFGVELSSLLERFCLRRMRRTSFVTRSSRRAGIFNQSVNPIWMKYRDGFTRAAIKGGSMPTIDKIMGHKI</sequence>
<protein>
    <submittedName>
        <fullName evidence="6">FAD-dependent monooxygenase</fullName>
    </submittedName>
</protein>
<evidence type="ECO:0000256" key="3">
    <source>
        <dbReference type="ARBA" id="ARBA00022827"/>
    </source>
</evidence>
<comment type="caution">
    <text evidence="6">The sequence shown here is derived from an EMBL/GenBank/DDBJ whole genome shotgun (WGS) entry which is preliminary data.</text>
</comment>
<evidence type="ECO:0000256" key="1">
    <source>
        <dbReference type="ARBA" id="ARBA00001974"/>
    </source>
</evidence>
<keyword evidence="2" id="KW-0285">Flavoprotein</keyword>
<evidence type="ECO:0000313" key="6">
    <source>
        <dbReference type="EMBL" id="MBN8662743.1"/>
    </source>
</evidence>
<dbReference type="InterPro" id="IPR036188">
    <property type="entry name" value="FAD/NAD-bd_sf"/>
</dbReference>
<dbReference type="Pfam" id="PF01494">
    <property type="entry name" value="FAD_binding_3"/>
    <property type="match status" value="1"/>
</dbReference>
<evidence type="ECO:0000256" key="2">
    <source>
        <dbReference type="ARBA" id="ARBA00022630"/>
    </source>
</evidence>
<dbReference type="PANTHER" id="PTHR46496:SF1">
    <property type="entry name" value="ZEAXANTHIN EPOXIDASE, CHLOROPLASTIC"/>
    <property type="match status" value="1"/>
</dbReference>
<dbReference type="GO" id="GO:0004497">
    <property type="term" value="F:monooxygenase activity"/>
    <property type="evidence" value="ECO:0007669"/>
    <property type="project" value="UniProtKB-KW"/>
</dbReference>
<gene>
    <name evidence="6" type="ORF">J0M35_20410</name>
</gene>